<gene>
    <name evidence="1" type="ORF">L6452_17626</name>
</gene>
<dbReference type="Proteomes" id="UP001055879">
    <property type="component" value="Linkage Group LG05"/>
</dbReference>
<protein>
    <submittedName>
        <fullName evidence="1">Uncharacterized protein</fullName>
    </submittedName>
</protein>
<organism evidence="1 2">
    <name type="scientific">Arctium lappa</name>
    <name type="common">Greater burdock</name>
    <name type="synonym">Lappa major</name>
    <dbReference type="NCBI Taxonomy" id="4217"/>
    <lineage>
        <taxon>Eukaryota</taxon>
        <taxon>Viridiplantae</taxon>
        <taxon>Streptophyta</taxon>
        <taxon>Embryophyta</taxon>
        <taxon>Tracheophyta</taxon>
        <taxon>Spermatophyta</taxon>
        <taxon>Magnoliopsida</taxon>
        <taxon>eudicotyledons</taxon>
        <taxon>Gunneridae</taxon>
        <taxon>Pentapetalae</taxon>
        <taxon>asterids</taxon>
        <taxon>campanulids</taxon>
        <taxon>Asterales</taxon>
        <taxon>Asteraceae</taxon>
        <taxon>Carduoideae</taxon>
        <taxon>Cardueae</taxon>
        <taxon>Arctiinae</taxon>
        <taxon>Arctium</taxon>
    </lineage>
</organism>
<reference evidence="1 2" key="2">
    <citation type="journal article" date="2022" name="Mol. Ecol. Resour.">
        <title>The genomes of chicory, endive, great burdock and yacon provide insights into Asteraceae paleo-polyploidization history and plant inulin production.</title>
        <authorList>
            <person name="Fan W."/>
            <person name="Wang S."/>
            <person name="Wang H."/>
            <person name="Wang A."/>
            <person name="Jiang F."/>
            <person name="Liu H."/>
            <person name="Zhao H."/>
            <person name="Xu D."/>
            <person name="Zhang Y."/>
        </authorList>
    </citation>
    <scope>NUCLEOTIDE SEQUENCE [LARGE SCALE GENOMIC DNA]</scope>
    <source>
        <strain evidence="2">cv. Niubang</strain>
    </source>
</reference>
<keyword evidence="2" id="KW-1185">Reference proteome</keyword>
<accession>A0ACB9C3Y8</accession>
<reference evidence="2" key="1">
    <citation type="journal article" date="2022" name="Mol. Ecol. Resour.">
        <title>The genomes of chicory, endive, great burdock and yacon provide insights into Asteraceae palaeo-polyploidization history and plant inulin production.</title>
        <authorList>
            <person name="Fan W."/>
            <person name="Wang S."/>
            <person name="Wang H."/>
            <person name="Wang A."/>
            <person name="Jiang F."/>
            <person name="Liu H."/>
            <person name="Zhao H."/>
            <person name="Xu D."/>
            <person name="Zhang Y."/>
        </authorList>
    </citation>
    <scope>NUCLEOTIDE SEQUENCE [LARGE SCALE GENOMIC DNA]</scope>
    <source>
        <strain evidence="2">cv. Niubang</strain>
    </source>
</reference>
<comment type="caution">
    <text evidence="1">The sequence shown here is derived from an EMBL/GenBank/DDBJ whole genome shotgun (WGS) entry which is preliminary data.</text>
</comment>
<sequence length="126" mass="13801">MSLPSNCYLPAPKTSPSYKFGSPKSETEKDIEPPKIRISAGFRSFQEVALLDCCFQGESAAFTAASDCSITRKVVRTSIAGAEFDFIDSEICSQGSLTRSNCLLICIQRKPDPSEMSNQAYQRVVC</sequence>
<evidence type="ECO:0000313" key="2">
    <source>
        <dbReference type="Proteomes" id="UP001055879"/>
    </source>
</evidence>
<evidence type="ECO:0000313" key="1">
    <source>
        <dbReference type="EMBL" id="KAI3728981.1"/>
    </source>
</evidence>
<proteinExistence type="predicted"/>
<dbReference type="EMBL" id="CM042051">
    <property type="protein sequence ID" value="KAI3728981.1"/>
    <property type="molecule type" value="Genomic_DNA"/>
</dbReference>
<name>A0ACB9C3Y8_ARCLA</name>